<reference evidence="2" key="1">
    <citation type="submission" date="2021-02" db="EMBL/GenBank/DDBJ databases">
        <authorList>
            <person name="Dougan E. K."/>
            <person name="Rhodes N."/>
            <person name="Thang M."/>
            <person name="Chan C."/>
        </authorList>
    </citation>
    <scope>NUCLEOTIDE SEQUENCE</scope>
</reference>
<feature type="region of interest" description="Disordered" evidence="1">
    <location>
        <begin position="1"/>
        <end position="135"/>
    </location>
</feature>
<feature type="non-terminal residue" evidence="2">
    <location>
        <position position="230"/>
    </location>
</feature>
<sequence length="230" mass="23796">NVQTATQGNQRRVAGITATGGRDQGCDRSAHEGTHRSDLPAAQPMTRPVPLVPLVPPVAPGATGGRRGIAGRASAGQFGPAGSSKSSGTEPGSLKRPPELPVDLPTAARSQNSDGQTQTAKRLRPGTLATLELPKQDYAAPSSAVVWEVLRPTELLSAPRVQGVSGSLGAGPAPGNSRLRTLRVGERVQQIGQRPAEGTSPDWLAIAPRGWVKVETDPAPNVAKVQTRSS</sequence>
<evidence type="ECO:0000256" key="1">
    <source>
        <dbReference type="SAM" id="MobiDB-lite"/>
    </source>
</evidence>
<protein>
    <submittedName>
        <fullName evidence="2">Uncharacterized protein</fullName>
    </submittedName>
</protein>
<evidence type="ECO:0000313" key="2">
    <source>
        <dbReference type="EMBL" id="CAE8649601.1"/>
    </source>
</evidence>
<feature type="compositionally biased region" description="Polar residues" evidence="1">
    <location>
        <begin position="1"/>
        <end position="10"/>
    </location>
</feature>
<feature type="compositionally biased region" description="Basic and acidic residues" evidence="1">
    <location>
        <begin position="24"/>
        <end position="38"/>
    </location>
</feature>
<dbReference type="AlphaFoldDB" id="A0A813IHM9"/>
<dbReference type="Proteomes" id="UP000626109">
    <property type="component" value="Unassembled WGS sequence"/>
</dbReference>
<dbReference type="EMBL" id="CAJNNW010007913">
    <property type="protein sequence ID" value="CAE8649601.1"/>
    <property type="molecule type" value="Genomic_DNA"/>
</dbReference>
<name>A0A813IHM9_POLGL</name>
<evidence type="ECO:0000313" key="3">
    <source>
        <dbReference type="Proteomes" id="UP000626109"/>
    </source>
</evidence>
<organism evidence="2 3">
    <name type="scientific">Polarella glacialis</name>
    <name type="common">Dinoflagellate</name>
    <dbReference type="NCBI Taxonomy" id="89957"/>
    <lineage>
        <taxon>Eukaryota</taxon>
        <taxon>Sar</taxon>
        <taxon>Alveolata</taxon>
        <taxon>Dinophyceae</taxon>
        <taxon>Suessiales</taxon>
        <taxon>Suessiaceae</taxon>
        <taxon>Polarella</taxon>
    </lineage>
</organism>
<feature type="compositionally biased region" description="Pro residues" evidence="1">
    <location>
        <begin position="50"/>
        <end position="59"/>
    </location>
</feature>
<gene>
    <name evidence="2" type="ORF">PGLA2088_LOCUS7568</name>
</gene>
<accession>A0A813IHM9</accession>
<feature type="compositionally biased region" description="Polar residues" evidence="1">
    <location>
        <begin position="108"/>
        <end position="120"/>
    </location>
</feature>
<proteinExistence type="predicted"/>
<comment type="caution">
    <text evidence="2">The sequence shown here is derived from an EMBL/GenBank/DDBJ whole genome shotgun (WGS) entry which is preliminary data.</text>
</comment>